<evidence type="ECO:0000313" key="4">
    <source>
        <dbReference type="Proteomes" id="UP000030764"/>
    </source>
</evidence>
<organism evidence="2 4">
    <name type="scientific">Trichuris suis</name>
    <name type="common">pig whipworm</name>
    <dbReference type="NCBI Taxonomy" id="68888"/>
    <lineage>
        <taxon>Eukaryota</taxon>
        <taxon>Metazoa</taxon>
        <taxon>Ecdysozoa</taxon>
        <taxon>Nematoda</taxon>
        <taxon>Enoplea</taxon>
        <taxon>Dorylaimia</taxon>
        <taxon>Trichinellida</taxon>
        <taxon>Trichuridae</taxon>
        <taxon>Trichuris</taxon>
    </lineage>
</organism>
<name>A0A085LZ68_9BILA</name>
<dbReference type="Proteomes" id="UP000030764">
    <property type="component" value="Unassembled WGS sequence"/>
</dbReference>
<dbReference type="AlphaFoldDB" id="A0A085LZ68"/>
<dbReference type="Proteomes" id="UP000030758">
    <property type="component" value="Unassembled WGS sequence"/>
</dbReference>
<evidence type="ECO:0000256" key="1">
    <source>
        <dbReference type="SAM" id="MobiDB-lite"/>
    </source>
</evidence>
<evidence type="ECO:0000313" key="3">
    <source>
        <dbReference type="EMBL" id="KFD66958.1"/>
    </source>
</evidence>
<feature type="non-terminal residue" evidence="2">
    <location>
        <position position="76"/>
    </location>
</feature>
<evidence type="ECO:0000313" key="2">
    <source>
        <dbReference type="EMBL" id="KFD50264.1"/>
    </source>
</evidence>
<dbReference type="EMBL" id="KL363256">
    <property type="protein sequence ID" value="KFD50264.1"/>
    <property type="molecule type" value="Genomic_DNA"/>
</dbReference>
<feature type="compositionally biased region" description="Low complexity" evidence="1">
    <location>
        <begin position="18"/>
        <end position="29"/>
    </location>
</feature>
<proteinExistence type="predicted"/>
<protein>
    <submittedName>
        <fullName evidence="2">Uncharacterized protein</fullName>
    </submittedName>
</protein>
<gene>
    <name evidence="2" type="ORF">M513_08892</name>
    <name evidence="3" type="ORF">M514_08892</name>
</gene>
<keyword evidence="4" id="KW-1185">Reference proteome</keyword>
<dbReference type="EMBL" id="KL367519">
    <property type="protein sequence ID" value="KFD66958.1"/>
    <property type="molecule type" value="Genomic_DNA"/>
</dbReference>
<feature type="region of interest" description="Disordered" evidence="1">
    <location>
        <begin position="1"/>
        <end position="40"/>
    </location>
</feature>
<sequence>MDAGDASDLGGCNHRMSARMASNASSEAANRSRHVNSQRCDGSALRRLPHRGLELQHVSGAANDTLQCGTWNCNCA</sequence>
<reference evidence="2 4" key="1">
    <citation type="journal article" date="2014" name="Nat. Genet.">
        <title>Genome and transcriptome of the porcine whipworm Trichuris suis.</title>
        <authorList>
            <person name="Jex A.R."/>
            <person name="Nejsum P."/>
            <person name="Schwarz E.M."/>
            <person name="Hu L."/>
            <person name="Young N.D."/>
            <person name="Hall R.S."/>
            <person name="Korhonen P.K."/>
            <person name="Liao S."/>
            <person name="Thamsborg S."/>
            <person name="Xia J."/>
            <person name="Xu P."/>
            <person name="Wang S."/>
            <person name="Scheerlinck J.P."/>
            <person name="Hofmann A."/>
            <person name="Sternberg P.W."/>
            <person name="Wang J."/>
            <person name="Gasser R.B."/>
        </authorList>
    </citation>
    <scope>NUCLEOTIDE SEQUENCE [LARGE SCALE GENOMIC DNA]</scope>
    <source>
        <strain evidence="3">DCEP-RM93F</strain>
        <strain evidence="2">DCEP-RM93M</strain>
    </source>
</reference>
<accession>A0A085LZ68</accession>